<protein>
    <submittedName>
        <fullName evidence="1">Uncharacterized protein</fullName>
    </submittedName>
</protein>
<accession>A0A085G1K1</accession>
<dbReference type="Proteomes" id="UP000028640">
    <property type="component" value="Unassembled WGS sequence"/>
</dbReference>
<dbReference type="RefSeq" id="WP_156965805.1">
    <property type="nucleotide sequence ID" value="NZ_JMPJ01000074.1"/>
</dbReference>
<sequence length="56" mass="6279">MFIQTSESGETDVQAQAIELQANALLKFSMLAKQEILQGRGMSVKEARQILRDARK</sequence>
<dbReference type="EMBL" id="JMPJ01000074">
    <property type="protein sequence ID" value="KFC77596.1"/>
    <property type="molecule type" value="Genomic_DNA"/>
</dbReference>
<reference evidence="1 2" key="1">
    <citation type="submission" date="2014-05" db="EMBL/GenBank/DDBJ databases">
        <title>ATOL: Assembling a taxonomically balanced genome-scale reconstruction of the evolutionary history of the Enterobacteriaceae.</title>
        <authorList>
            <person name="Plunkett G.III."/>
            <person name="Neeno-Eckwall E.C."/>
            <person name="Glasner J.D."/>
            <person name="Perna N.T."/>
        </authorList>
    </citation>
    <scope>NUCLEOTIDE SEQUENCE [LARGE SCALE GENOMIC DNA]</scope>
    <source>
        <strain evidence="1 2">ATCC 33852</strain>
    </source>
</reference>
<dbReference type="AlphaFoldDB" id="A0A085G1K1"/>
<gene>
    <name evidence="1" type="ORF">GEAM_4202</name>
</gene>
<proteinExistence type="predicted"/>
<evidence type="ECO:0000313" key="1">
    <source>
        <dbReference type="EMBL" id="KFC77596.1"/>
    </source>
</evidence>
<dbReference type="GeneID" id="78383337"/>
<name>A0A085G1K1_EWIA3</name>
<comment type="caution">
    <text evidence="1">The sequence shown here is derived from an EMBL/GenBank/DDBJ whole genome shotgun (WGS) entry which is preliminary data.</text>
</comment>
<keyword evidence="2" id="KW-1185">Reference proteome</keyword>
<organism evidence="1 2">
    <name type="scientific">Ewingella americana (strain ATCC 33852 / DSM 4580 / CCUG 14506 / JCM 5911 / LMG 7869 / NCTC 12157 / CDC 1468-78)</name>
    <dbReference type="NCBI Taxonomy" id="910964"/>
    <lineage>
        <taxon>Bacteria</taxon>
        <taxon>Pseudomonadati</taxon>
        <taxon>Pseudomonadota</taxon>
        <taxon>Gammaproteobacteria</taxon>
        <taxon>Enterobacterales</taxon>
        <taxon>Yersiniaceae</taxon>
        <taxon>Ewingella</taxon>
    </lineage>
</organism>
<evidence type="ECO:0000313" key="2">
    <source>
        <dbReference type="Proteomes" id="UP000028640"/>
    </source>
</evidence>